<comment type="caution">
    <text evidence="1">The sequence shown here is derived from an EMBL/GenBank/DDBJ whole genome shotgun (WGS) entry which is preliminary data.</text>
</comment>
<dbReference type="EMBL" id="VJWA01000001">
    <property type="protein sequence ID" value="TRW18089.1"/>
    <property type="molecule type" value="Genomic_DNA"/>
</dbReference>
<evidence type="ECO:0000313" key="2">
    <source>
        <dbReference type="Proteomes" id="UP000317894"/>
    </source>
</evidence>
<keyword evidence="1" id="KW-0418">Kinase</keyword>
<keyword evidence="1" id="KW-0808">Transferase</keyword>
<accession>A0A552UIN7</accession>
<sequence>MDADVLRALLQASARARESVTYSEALAALGHRFTRPKMRALCVLLDDIDIAERGAGRPPLAVLVVRQSDRLPGQGWWLGQRGYAGLFTGPDAAAWVRARQAEAFAAWA</sequence>
<dbReference type="AlphaFoldDB" id="A0A552UIN7"/>
<dbReference type="OrthoDB" id="7391183at2"/>
<protein>
    <submittedName>
        <fullName evidence="1">Ribose-phosphate pyrophosphokinase</fullName>
    </submittedName>
</protein>
<reference evidence="1 2" key="1">
    <citation type="submission" date="2019-07" db="EMBL/GenBank/DDBJ databases">
        <title>Novel species isolated from glacier.</title>
        <authorList>
            <person name="Liu Q."/>
            <person name="Xin Y.-H."/>
        </authorList>
    </citation>
    <scope>NUCLEOTIDE SEQUENCE [LARGE SCALE GENOMIC DNA]</scope>
    <source>
        <strain evidence="1 2">LB1R16</strain>
    </source>
</reference>
<gene>
    <name evidence="1" type="ORF">FMM06_08255</name>
</gene>
<dbReference type="Proteomes" id="UP000317894">
    <property type="component" value="Unassembled WGS sequence"/>
</dbReference>
<keyword evidence="2" id="KW-1185">Reference proteome</keyword>
<name>A0A552UIN7_9SPHN</name>
<evidence type="ECO:0000313" key="1">
    <source>
        <dbReference type="EMBL" id="TRW18089.1"/>
    </source>
</evidence>
<organism evidence="1 2">
    <name type="scientific">Glacieibacterium frigidum</name>
    <dbReference type="NCBI Taxonomy" id="2593303"/>
    <lineage>
        <taxon>Bacteria</taxon>
        <taxon>Pseudomonadati</taxon>
        <taxon>Pseudomonadota</taxon>
        <taxon>Alphaproteobacteria</taxon>
        <taxon>Sphingomonadales</taxon>
        <taxon>Sphingosinicellaceae</taxon>
        <taxon>Glacieibacterium</taxon>
    </lineage>
</organism>
<dbReference type="RefSeq" id="WP_144236783.1">
    <property type="nucleotide sequence ID" value="NZ_VJWA01000001.1"/>
</dbReference>
<proteinExistence type="predicted"/>
<dbReference type="GO" id="GO:0016301">
    <property type="term" value="F:kinase activity"/>
    <property type="evidence" value="ECO:0007669"/>
    <property type="project" value="UniProtKB-KW"/>
</dbReference>